<dbReference type="RefSeq" id="WP_380047116.1">
    <property type="nucleotide sequence ID" value="NZ_JBHSOH010000005.1"/>
</dbReference>
<gene>
    <name evidence="1" type="ORF">ACFPQ6_05345</name>
</gene>
<comment type="caution">
    <text evidence="1">The sequence shown here is derived from an EMBL/GenBank/DDBJ whole genome shotgun (WGS) entry which is preliminary data.</text>
</comment>
<accession>A0ABW1DID6</accession>
<proteinExistence type="predicted"/>
<name>A0ABW1DID6_9DEIO</name>
<protein>
    <submittedName>
        <fullName evidence="1">Uncharacterized protein</fullName>
    </submittedName>
</protein>
<evidence type="ECO:0000313" key="2">
    <source>
        <dbReference type="Proteomes" id="UP001595979"/>
    </source>
</evidence>
<dbReference type="Proteomes" id="UP001595979">
    <property type="component" value="Unassembled WGS sequence"/>
</dbReference>
<keyword evidence="2" id="KW-1185">Reference proteome</keyword>
<organism evidence="1 2">
    <name type="scientific">Deinococcus petrolearius</name>
    <dbReference type="NCBI Taxonomy" id="1751295"/>
    <lineage>
        <taxon>Bacteria</taxon>
        <taxon>Thermotogati</taxon>
        <taxon>Deinococcota</taxon>
        <taxon>Deinococci</taxon>
        <taxon>Deinococcales</taxon>
        <taxon>Deinococcaceae</taxon>
        <taxon>Deinococcus</taxon>
    </lineage>
</organism>
<evidence type="ECO:0000313" key="1">
    <source>
        <dbReference type="EMBL" id="MFC5847728.1"/>
    </source>
</evidence>
<dbReference type="EMBL" id="JBHSOH010000005">
    <property type="protein sequence ID" value="MFC5847728.1"/>
    <property type="molecule type" value="Genomic_DNA"/>
</dbReference>
<sequence length="46" mass="5429">MTRQRQAARAEMVSKPRYRHLFIASETHMLEVLCEDLPAWEVVTLD</sequence>
<reference evidence="2" key="1">
    <citation type="journal article" date="2019" name="Int. J. Syst. Evol. Microbiol.">
        <title>The Global Catalogue of Microorganisms (GCM) 10K type strain sequencing project: providing services to taxonomists for standard genome sequencing and annotation.</title>
        <authorList>
            <consortium name="The Broad Institute Genomics Platform"/>
            <consortium name="The Broad Institute Genome Sequencing Center for Infectious Disease"/>
            <person name="Wu L."/>
            <person name="Ma J."/>
        </authorList>
    </citation>
    <scope>NUCLEOTIDE SEQUENCE [LARGE SCALE GENOMIC DNA]</scope>
    <source>
        <strain evidence="2">CGMCC 1.15053</strain>
    </source>
</reference>